<dbReference type="EMBL" id="MAPZ01000009">
    <property type="protein sequence ID" value="OBY12407.1"/>
    <property type="molecule type" value="Genomic_DNA"/>
</dbReference>
<sequence length="107" mass="12493">MSIVDREKIDSIGIDNKFGNVILTINDDSSWRDEYQHLNILQDKINSYLEFIDNGELYKNYPNAEGKRIEILINFKNGITPKCEAYLNRIRNKLVILGINVVYKIED</sequence>
<reference evidence="1 2" key="1">
    <citation type="submission" date="2016-06" db="EMBL/GenBank/DDBJ databases">
        <authorList>
            <person name="Kjaerup R.B."/>
            <person name="Dalgaard T.S."/>
            <person name="Juul-Madsen H.R."/>
        </authorList>
    </citation>
    <scope>NUCLEOTIDE SEQUENCE [LARGE SCALE GENOMIC DNA]</scope>
    <source>
        <strain evidence="1 2">373-A1</strain>
    </source>
</reference>
<dbReference type="eggNOG" id="ENOG50316AX">
    <property type="taxonomic scope" value="Bacteria"/>
</dbReference>
<dbReference type="RefSeq" id="WP_055183569.1">
    <property type="nucleotide sequence ID" value="NZ_CZBQ01000002.1"/>
</dbReference>
<dbReference type="Pfam" id="PF20212">
    <property type="entry name" value="DUF6572"/>
    <property type="match status" value="1"/>
</dbReference>
<dbReference type="InterPro" id="IPR046702">
    <property type="entry name" value="DUF6572"/>
</dbReference>
<name>A0A174REM3_9CLOT</name>
<gene>
    <name evidence="1" type="ORF">CP373A1_02095</name>
</gene>
<keyword evidence="2" id="KW-1185">Reference proteome</keyword>
<organism evidence="1 2">
    <name type="scientific">Clostridium paraputrificum</name>
    <dbReference type="NCBI Taxonomy" id="29363"/>
    <lineage>
        <taxon>Bacteria</taxon>
        <taxon>Bacillati</taxon>
        <taxon>Bacillota</taxon>
        <taxon>Clostridia</taxon>
        <taxon>Eubacteriales</taxon>
        <taxon>Clostridiaceae</taxon>
        <taxon>Clostridium</taxon>
    </lineage>
</organism>
<evidence type="ECO:0000313" key="1">
    <source>
        <dbReference type="EMBL" id="OBY12407.1"/>
    </source>
</evidence>
<accession>A0A174REM3</accession>
<comment type="caution">
    <text evidence="1">The sequence shown here is derived from an EMBL/GenBank/DDBJ whole genome shotgun (WGS) entry which is preliminary data.</text>
</comment>
<evidence type="ECO:0000313" key="2">
    <source>
        <dbReference type="Proteomes" id="UP000092714"/>
    </source>
</evidence>
<proteinExistence type="predicted"/>
<dbReference type="Proteomes" id="UP000092714">
    <property type="component" value="Unassembled WGS sequence"/>
</dbReference>
<protein>
    <submittedName>
        <fullName evidence="1">Uncharacterized protein</fullName>
    </submittedName>
</protein>
<dbReference type="AlphaFoldDB" id="A0A174REM3"/>
<dbReference type="OrthoDB" id="2229810at2"/>